<feature type="transmembrane region" description="Helical" evidence="6">
    <location>
        <begin position="62"/>
        <end position="84"/>
    </location>
</feature>
<dbReference type="KEGG" id="rsi:Runsl_3151"/>
<keyword evidence="8" id="KW-1185">Reference proteome</keyword>
<dbReference type="GO" id="GO:0047295">
    <property type="term" value="F:geranylgeranylglycerol-phosphate geranylgeranyltransferase activity"/>
    <property type="evidence" value="ECO:0007669"/>
    <property type="project" value="UniProtKB-EC"/>
</dbReference>
<dbReference type="PANTHER" id="PTHR42723:SF1">
    <property type="entry name" value="CHLOROPHYLL SYNTHASE, CHLOROPLASTIC"/>
    <property type="match status" value="1"/>
</dbReference>
<feature type="transmembrane region" description="Helical" evidence="6">
    <location>
        <begin position="20"/>
        <end position="42"/>
    </location>
</feature>
<dbReference type="Proteomes" id="UP000000493">
    <property type="component" value="Chromosome"/>
</dbReference>
<dbReference type="RefSeq" id="WP_013928839.1">
    <property type="nucleotide sequence ID" value="NC_015703.1"/>
</dbReference>
<gene>
    <name evidence="7" type="ordered locus">Runsl_3151</name>
</gene>
<keyword evidence="4 6" id="KW-1133">Transmembrane helix</keyword>
<dbReference type="InterPro" id="IPR044878">
    <property type="entry name" value="UbiA_sf"/>
</dbReference>
<sequence length="301" mass="34405">MIDPLISHLSLKKRLTIKDVALGFVRLIRWPNLLIIAVTQYMARIFLIGPTHDWRSVFSEPAIFFITLSTVLIAAAGYIINDYFDIKIDLINKPERVIIGRYLKRRVAMGSHQVLSVMGCLLGLWVGKWIFVISVLSVTLLWFYASYFKKRPFIGNLIVSLLTALSLLILAVYYPQNRNLVLLYALFAFGITLIREIIKDMEDVRGDVSHGCRTLPIVWGIARTKLFLYALIGLFIPFLFVAAHWLNNPKLGWMFVGLAILISWLVYRLVYADTKREFGALSSLCKIITLVGMVSMVWIVF</sequence>
<feature type="transmembrane region" description="Helical" evidence="6">
    <location>
        <begin position="130"/>
        <end position="147"/>
    </location>
</feature>
<dbReference type="Pfam" id="PF01040">
    <property type="entry name" value="UbiA"/>
    <property type="match status" value="1"/>
</dbReference>
<dbReference type="InterPro" id="IPR050475">
    <property type="entry name" value="Prenyltransferase_related"/>
</dbReference>
<dbReference type="EMBL" id="CP002859">
    <property type="protein sequence ID" value="AEI49532.1"/>
    <property type="molecule type" value="Genomic_DNA"/>
</dbReference>
<keyword evidence="7" id="KW-0808">Transferase</keyword>
<evidence type="ECO:0000313" key="7">
    <source>
        <dbReference type="EMBL" id="AEI49532.1"/>
    </source>
</evidence>
<dbReference type="CDD" id="cd13961">
    <property type="entry name" value="PT_UbiA_DGGGPS"/>
    <property type="match status" value="1"/>
</dbReference>
<dbReference type="GO" id="GO:0016020">
    <property type="term" value="C:membrane"/>
    <property type="evidence" value="ECO:0007669"/>
    <property type="project" value="UniProtKB-SubCell"/>
</dbReference>
<feature type="transmembrane region" description="Helical" evidence="6">
    <location>
        <begin position="226"/>
        <end position="246"/>
    </location>
</feature>
<keyword evidence="5 6" id="KW-0472">Membrane</keyword>
<dbReference type="Gene3D" id="1.10.357.140">
    <property type="entry name" value="UbiA prenyltransferase"/>
    <property type="match status" value="1"/>
</dbReference>
<dbReference type="InterPro" id="IPR000537">
    <property type="entry name" value="UbiA_prenyltransferase"/>
</dbReference>
<evidence type="ECO:0000256" key="4">
    <source>
        <dbReference type="ARBA" id="ARBA00022989"/>
    </source>
</evidence>
<evidence type="ECO:0000256" key="1">
    <source>
        <dbReference type="ARBA" id="ARBA00004141"/>
    </source>
</evidence>
<keyword evidence="2" id="KW-1003">Cell membrane</keyword>
<dbReference type="Gene3D" id="1.20.120.1780">
    <property type="entry name" value="UbiA prenyltransferase"/>
    <property type="match status" value="1"/>
</dbReference>
<feature type="transmembrane region" description="Helical" evidence="6">
    <location>
        <begin position="278"/>
        <end position="300"/>
    </location>
</feature>
<evidence type="ECO:0000256" key="3">
    <source>
        <dbReference type="ARBA" id="ARBA00022692"/>
    </source>
</evidence>
<evidence type="ECO:0000256" key="2">
    <source>
        <dbReference type="ARBA" id="ARBA00022475"/>
    </source>
</evidence>
<name>A0A7U3ZLS1_RUNSL</name>
<feature type="transmembrane region" description="Helical" evidence="6">
    <location>
        <begin position="252"/>
        <end position="271"/>
    </location>
</feature>
<dbReference type="EC" id="2.5.1.42" evidence="7"/>
<keyword evidence="3 6" id="KW-0812">Transmembrane</keyword>
<reference evidence="8" key="1">
    <citation type="submission" date="2011-06" db="EMBL/GenBank/DDBJ databases">
        <title>The complete genome of chromosome of Runella slithyformis DSM 19594.</title>
        <authorList>
            <consortium name="US DOE Joint Genome Institute (JGI-PGF)"/>
            <person name="Lucas S."/>
            <person name="Han J."/>
            <person name="Lapidus A."/>
            <person name="Bruce D."/>
            <person name="Goodwin L."/>
            <person name="Pitluck S."/>
            <person name="Peters L."/>
            <person name="Kyrpides N."/>
            <person name="Mavromatis K."/>
            <person name="Ivanova N."/>
            <person name="Ovchinnikova G."/>
            <person name="Zhang X."/>
            <person name="Misra M."/>
            <person name="Detter J.C."/>
            <person name="Tapia R."/>
            <person name="Han C."/>
            <person name="Land M."/>
            <person name="Hauser L."/>
            <person name="Markowitz V."/>
            <person name="Cheng J.-F."/>
            <person name="Hugenholtz P."/>
            <person name="Woyke T."/>
            <person name="Wu D."/>
            <person name="Tindall B."/>
            <person name="Faehrich R."/>
            <person name="Brambilla E."/>
            <person name="Klenk H.-P."/>
            <person name="Eisen J.A."/>
        </authorList>
    </citation>
    <scope>NUCLEOTIDE SEQUENCE [LARGE SCALE GENOMIC DNA]</scope>
    <source>
        <strain evidence="8">ATCC 29530 / DSM 19594 / LMG 11500 / NCIMB 11436 / LSU 4</strain>
    </source>
</reference>
<organism evidence="7 8">
    <name type="scientific">Runella slithyformis (strain ATCC 29530 / DSM 19594 / LMG 11500 / NCIMB 11436 / LSU 4)</name>
    <dbReference type="NCBI Taxonomy" id="761193"/>
    <lineage>
        <taxon>Bacteria</taxon>
        <taxon>Pseudomonadati</taxon>
        <taxon>Bacteroidota</taxon>
        <taxon>Cytophagia</taxon>
        <taxon>Cytophagales</taxon>
        <taxon>Spirosomataceae</taxon>
        <taxon>Runella</taxon>
    </lineage>
</organism>
<reference evidence="7 8" key="2">
    <citation type="journal article" date="2012" name="Stand. Genomic Sci.">
        <title>Complete genome sequence of the aquatic bacterium Runella slithyformis type strain (LSU 4(T)).</title>
        <authorList>
            <person name="Copeland A."/>
            <person name="Zhang X."/>
            <person name="Misra M."/>
            <person name="Lapidus A."/>
            <person name="Nolan M."/>
            <person name="Lucas S."/>
            <person name="Deshpande S."/>
            <person name="Cheng J.F."/>
            <person name="Tapia R."/>
            <person name="Goodwin L.A."/>
            <person name="Pitluck S."/>
            <person name="Liolios K."/>
            <person name="Pagani I."/>
            <person name="Ivanova N."/>
            <person name="Mikhailova N."/>
            <person name="Pati A."/>
            <person name="Chen A."/>
            <person name="Palaniappan K."/>
            <person name="Land M."/>
            <person name="Hauser L."/>
            <person name="Pan C."/>
            <person name="Jeffries C.D."/>
            <person name="Detter J.C."/>
            <person name="Brambilla E.M."/>
            <person name="Rohde M."/>
            <person name="Djao O.D."/>
            <person name="Goker M."/>
            <person name="Sikorski J."/>
            <person name="Tindall B.J."/>
            <person name="Woyke T."/>
            <person name="Bristow J."/>
            <person name="Eisen J.A."/>
            <person name="Markowitz V."/>
            <person name="Hugenholtz P."/>
            <person name="Kyrpides N.C."/>
            <person name="Klenk H.P."/>
            <person name="Mavromatis K."/>
        </authorList>
    </citation>
    <scope>NUCLEOTIDE SEQUENCE [LARGE SCALE GENOMIC DNA]</scope>
    <source>
        <strain evidence="8">ATCC 29530 / DSM 19594 / LMG 11500 / NCIMB 11436 / LSU 4</strain>
    </source>
</reference>
<dbReference type="AlphaFoldDB" id="A0A7U3ZLS1"/>
<feature type="transmembrane region" description="Helical" evidence="6">
    <location>
        <begin position="180"/>
        <end position="198"/>
    </location>
</feature>
<evidence type="ECO:0000313" key="8">
    <source>
        <dbReference type="Proteomes" id="UP000000493"/>
    </source>
</evidence>
<evidence type="ECO:0000256" key="6">
    <source>
        <dbReference type="SAM" id="Phobius"/>
    </source>
</evidence>
<feature type="transmembrane region" description="Helical" evidence="6">
    <location>
        <begin position="154"/>
        <end position="174"/>
    </location>
</feature>
<dbReference type="NCBIfam" id="NF009513">
    <property type="entry name" value="PRK12872.1-3"/>
    <property type="match status" value="1"/>
</dbReference>
<comment type="subcellular location">
    <subcellularLocation>
        <location evidence="1">Membrane</location>
        <topology evidence="1">Multi-pass membrane protein</topology>
    </subcellularLocation>
</comment>
<proteinExistence type="predicted"/>
<accession>A0A7U3ZLS1</accession>
<evidence type="ECO:0000256" key="5">
    <source>
        <dbReference type="ARBA" id="ARBA00023136"/>
    </source>
</evidence>
<protein>
    <submittedName>
        <fullName evidence="7">Geranylgeranylglycerol-phosphate geranylgeranyltransferase</fullName>
        <ecNumber evidence="7">2.5.1.42</ecNumber>
    </submittedName>
</protein>
<dbReference type="PANTHER" id="PTHR42723">
    <property type="entry name" value="CHLOROPHYLL SYNTHASE"/>
    <property type="match status" value="1"/>
</dbReference>